<name>A0A4R7C5Y2_9HYPH</name>
<dbReference type="AlphaFoldDB" id="A0A4R7C5Y2"/>
<dbReference type="RefSeq" id="WP_133768773.1">
    <property type="nucleotide sequence ID" value="NZ_SNZR01000011.1"/>
</dbReference>
<evidence type="ECO:0000256" key="1">
    <source>
        <dbReference type="SAM" id="MobiDB-lite"/>
    </source>
</evidence>
<protein>
    <submittedName>
        <fullName evidence="2">Uncharacterized protein</fullName>
    </submittedName>
</protein>
<gene>
    <name evidence="2" type="ORF">EV668_1075</name>
</gene>
<dbReference type="EMBL" id="SNZR01000011">
    <property type="protein sequence ID" value="TDR93808.1"/>
    <property type="molecule type" value="Genomic_DNA"/>
</dbReference>
<feature type="compositionally biased region" description="Basic and acidic residues" evidence="1">
    <location>
        <begin position="30"/>
        <end position="46"/>
    </location>
</feature>
<organism evidence="2 3">
    <name type="scientific">Enterovirga rhinocerotis</name>
    <dbReference type="NCBI Taxonomy" id="1339210"/>
    <lineage>
        <taxon>Bacteria</taxon>
        <taxon>Pseudomonadati</taxon>
        <taxon>Pseudomonadota</taxon>
        <taxon>Alphaproteobacteria</taxon>
        <taxon>Hyphomicrobiales</taxon>
        <taxon>Methylobacteriaceae</taxon>
        <taxon>Enterovirga</taxon>
    </lineage>
</organism>
<keyword evidence="3" id="KW-1185">Reference proteome</keyword>
<comment type="caution">
    <text evidence="2">The sequence shown here is derived from an EMBL/GenBank/DDBJ whole genome shotgun (WGS) entry which is preliminary data.</text>
</comment>
<reference evidence="2 3" key="1">
    <citation type="submission" date="2019-03" db="EMBL/GenBank/DDBJ databases">
        <title>Genomic Encyclopedia of Type Strains, Phase IV (KMG-IV): sequencing the most valuable type-strain genomes for metagenomic binning, comparative biology and taxonomic classification.</title>
        <authorList>
            <person name="Goeker M."/>
        </authorList>
    </citation>
    <scope>NUCLEOTIDE SEQUENCE [LARGE SCALE GENOMIC DNA]</scope>
    <source>
        <strain evidence="2 3">DSM 25903</strain>
    </source>
</reference>
<feature type="compositionally biased region" description="Polar residues" evidence="1">
    <location>
        <begin position="1"/>
        <end position="12"/>
    </location>
</feature>
<evidence type="ECO:0000313" key="2">
    <source>
        <dbReference type="EMBL" id="TDR93808.1"/>
    </source>
</evidence>
<accession>A0A4R7C5Y2</accession>
<evidence type="ECO:0000313" key="3">
    <source>
        <dbReference type="Proteomes" id="UP000295122"/>
    </source>
</evidence>
<sequence length="68" mass="7073">MATQGYGNQDTAPPNAAPLRSQDEPGWDEVTGRKDPPSLKEERDEVNTPGDGAGPSPTPEDEADPGVG</sequence>
<feature type="compositionally biased region" description="Acidic residues" evidence="1">
    <location>
        <begin position="59"/>
        <end position="68"/>
    </location>
</feature>
<dbReference type="Proteomes" id="UP000295122">
    <property type="component" value="Unassembled WGS sequence"/>
</dbReference>
<feature type="region of interest" description="Disordered" evidence="1">
    <location>
        <begin position="1"/>
        <end position="68"/>
    </location>
</feature>
<proteinExistence type="predicted"/>